<accession>B8EKQ2</accession>
<protein>
    <recommendedName>
        <fullName evidence="4">DUF2937 domain-containing protein</fullName>
    </recommendedName>
</protein>
<keyword evidence="1" id="KW-1133">Transmembrane helix</keyword>
<dbReference type="HOGENOM" id="CLU_112807_0_0_5"/>
<keyword evidence="1" id="KW-0472">Membrane</keyword>
<feature type="transmembrane region" description="Helical" evidence="1">
    <location>
        <begin position="135"/>
        <end position="156"/>
    </location>
</feature>
<keyword evidence="1" id="KW-0812">Transmembrane</keyword>
<evidence type="ECO:0000313" key="2">
    <source>
        <dbReference type="EMBL" id="ACK51930.1"/>
    </source>
</evidence>
<dbReference type="STRING" id="395965.Msil_3019"/>
<dbReference type="Proteomes" id="UP000002257">
    <property type="component" value="Chromosome"/>
</dbReference>
<sequence>MLRSRLALFFGIVTGVAASQIPEYAQQYRQRLGGAIDELQTIVTTFDDDSARQGLSEDEGIARLLASKDEFVSGRGVQMKDVSARLQKLTRSNEAMAQAGPIGRLTALAADFDPLIARRAYASFEPAVPVTGEGFALGGLGFVAGFGVWQILSAPFRRRGRSRPKSAALQR</sequence>
<dbReference type="EMBL" id="CP001280">
    <property type="protein sequence ID" value="ACK51930.1"/>
    <property type="molecule type" value="Genomic_DNA"/>
</dbReference>
<proteinExistence type="predicted"/>
<dbReference type="AlphaFoldDB" id="B8EKQ2"/>
<reference evidence="2 3" key="1">
    <citation type="journal article" date="2010" name="J. Bacteriol.">
        <title>Complete genome sequence of the aerobic facultative methanotroph Methylocella silvestris BL2.</title>
        <authorList>
            <person name="Chen Y."/>
            <person name="Crombie A."/>
            <person name="Rahman M.T."/>
            <person name="Dedysh S.N."/>
            <person name="Liesack W."/>
            <person name="Stott M.B."/>
            <person name="Alam M."/>
            <person name="Theisen A.R."/>
            <person name="Murrell J.C."/>
            <person name="Dunfield P.F."/>
        </authorList>
    </citation>
    <scope>NUCLEOTIDE SEQUENCE [LARGE SCALE GENOMIC DNA]</scope>
    <source>
        <strain evidence="3">DSM 15510 / CIP 108128 / LMG 27833 / NCIMB 13906 / BL2</strain>
    </source>
</reference>
<keyword evidence="3" id="KW-1185">Reference proteome</keyword>
<organism evidence="2 3">
    <name type="scientific">Methylocella silvestris (strain DSM 15510 / CIP 108128 / LMG 27833 / NCIMB 13906 / BL2)</name>
    <dbReference type="NCBI Taxonomy" id="395965"/>
    <lineage>
        <taxon>Bacteria</taxon>
        <taxon>Pseudomonadati</taxon>
        <taxon>Pseudomonadota</taxon>
        <taxon>Alphaproteobacteria</taxon>
        <taxon>Hyphomicrobiales</taxon>
        <taxon>Beijerinckiaceae</taxon>
        <taxon>Methylocella</taxon>
    </lineage>
</organism>
<dbReference type="KEGG" id="msl:Msil_3019"/>
<dbReference type="Pfam" id="PF11157">
    <property type="entry name" value="DUF2937"/>
    <property type="match status" value="1"/>
</dbReference>
<dbReference type="OrthoDB" id="193051at2"/>
<evidence type="ECO:0000256" key="1">
    <source>
        <dbReference type="SAM" id="Phobius"/>
    </source>
</evidence>
<gene>
    <name evidence="2" type="ordered locus">Msil_3019</name>
</gene>
<dbReference type="InterPro" id="IPR022584">
    <property type="entry name" value="DUF2937"/>
</dbReference>
<name>B8EKQ2_METSB</name>
<evidence type="ECO:0008006" key="4">
    <source>
        <dbReference type="Google" id="ProtNLM"/>
    </source>
</evidence>
<dbReference type="RefSeq" id="WP_012591999.1">
    <property type="nucleotide sequence ID" value="NC_011666.1"/>
</dbReference>
<dbReference type="eggNOG" id="ENOG5032RKN">
    <property type="taxonomic scope" value="Bacteria"/>
</dbReference>
<evidence type="ECO:0000313" key="3">
    <source>
        <dbReference type="Proteomes" id="UP000002257"/>
    </source>
</evidence>